<keyword evidence="4 5" id="KW-0472">Membrane</keyword>
<comment type="subcellular location">
    <subcellularLocation>
        <location evidence="1">Membrane</location>
        <topology evidence="1">Multi-pass membrane protein</topology>
    </subcellularLocation>
</comment>
<keyword evidence="2 5" id="KW-0812">Transmembrane</keyword>
<feature type="transmembrane region" description="Helical" evidence="5">
    <location>
        <begin position="28"/>
        <end position="50"/>
    </location>
</feature>
<dbReference type="GO" id="GO:0016020">
    <property type="term" value="C:membrane"/>
    <property type="evidence" value="ECO:0007669"/>
    <property type="project" value="UniProtKB-SubCell"/>
</dbReference>
<accession>A0A8X6P8Q6</accession>
<dbReference type="AlphaFoldDB" id="A0A8X6P8Q6"/>
<evidence type="ECO:0000259" key="6">
    <source>
        <dbReference type="PROSITE" id="PS50850"/>
    </source>
</evidence>
<dbReference type="Gene3D" id="1.20.1250.20">
    <property type="entry name" value="MFS general substrate transporter like domains"/>
    <property type="match status" value="1"/>
</dbReference>
<reference evidence="7" key="1">
    <citation type="submission" date="2020-08" db="EMBL/GenBank/DDBJ databases">
        <title>Multicomponent nature underlies the extraordinary mechanical properties of spider dragline silk.</title>
        <authorList>
            <person name="Kono N."/>
            <person name="Nakamura H."/>
            <person name="Mori M."/>
            <person name="Yoshida Y."/>
            <person name="Ohtoshi R."/>
            <person name="Malay A.D."/>
            <person name="Moran D.A.P."/>
            <person name="Tomita M."/>
            <person name="Numata K."/>
            <person name="Arakawa K."/>
        </authorList>
    </citation>
    <scope>NUCLEOTIDE SEQUENCE</scope>
</reference>
<proteinExistence type="predicted"/>
<dbReference type="InterPro" id="IPR005828">
    <property type="entry name" value="MFS_sugar_transport-like"/>
</dbReference>
<sequence>MVASKRKLEFEDLLEEIGDFGSFQKRMLVFFLAPVSIALPVLVMNILFLVNTPDHHCFIPEIVSSNLTVDVHKSLFSHDQATCLMYDLNYTEWLQANYSHVPANTSLLPCNKGWEYDTAHFEETATSKWNMVCGDSHYTSLALTLTNIGSAAGTFIYGALGDKIGRRPVFFIIITVTVTTATASLLVTNFIAFLVLRTINGGIMSALFQLPYVIVLELVGPSKRGLTTAVSNVSWAVGLSILPLIAYLSRHWITLGFSSTALAVLMFGYWKFLPESARWLVSQERFQEAADILMRIAKTNGKTIDREDLLMKIKILGDRIQKEKELETVSNSPMDLIRHPYLRRKFLIVTYCW</sequence>
<dbReference type="Pfam" id="PF00083">
    <property type="entry name" value="Sugar_tr"/>
    <property type="match status" value="1"/>
</dbReference>
<keyword evidence="3 5" id="KW-1133">Transmembrane helix</keyword>
<evidence type="ECO:0000256" key="3">
    <source>
        <dbReference type="ARBA" id="ARBA00022989"/>
    </source>
</evidence>
<gene>
    <name evidence="7" type="primary">CarT</name>
    <name evidence="7" type="ORF">NPIL_694631</name>
</gene>
<feature type="transmembrane region" description="Helical" evidence="5">
    <location>
        <begin position="138"/>
        <end position="157"/>
    </location>
</feature>
<organism evidence="7 8">
    <name type="scientific">Nephila pilipes</name>
    <name type="common">Giant wood spider</name>
    <name type="synonym">Nephila maculata</name>
    <dbReference type="NCBI Taxonomy" id="299642"/>
    <lineage>
        <taxon>Eukaryota</taxon>
        <taxon>Metazoa</taxon>
        <taxon>Ecdysozoa</taxon>
        <taxon>Arthropoda</taxon>
        <taxon>Chelicerata</taxon>
        <taxon>Arachnida</taxon>
        <taxon>Araneae</taxon>
        <taxon>Araneomorphae</taxon>
        <taxon>Entelegynae</taxon>
        <taxon>Araneoidea</taxon>
        <taxon>Nephilidae</taxon>
        <taxon>Nephila</taxon>
    </lineage>
</organism>
<comment type="caution">
    <text evidence="7">The sequence shown here is derived from an EMBL/GenBank/DDBJ whole genome shotgun (WGS) entry which is preliminary data.</text>
</comment>
<evidence type="ECO:0000313" key="7">
    <source>
        <dbReference type="EMBL" id="GFT54494.1"/>
    </source>
</evidence>
<keyword evidence="8" id="KW-1185">Reference proteome</keyword>
<dbReference type="InterPro" id="IPR020846">
    <property type="entry name" value="MFS_dom"/>
</dbReference>
<feature type="transmembrane region" description="Helical" evidence="5">
    <location>
        <begin position="169"/>
        <end position="196"/>
    </location>
</feature>
<protein>
    <submittedName>
        <fullName evidence="7">Carcinine transporter</fullName>
    </submittedName>
</protein>
<dbReference type="Proteomes" id="UP000887013">
    <property type="component" value="Unassembled WGS sequence"/>
</dbReference>
<name>A0A8X6P8Q6_NEPPI</name>
<feature type="transmembrane region" description="Helical" evidence="5">
    <location>
        <begin position="252"/>
        <end position="270"/>
    </location>
</feature>
<feature type="transmembrane region" description="Helical" evidence="5">
    <location>
        <begin position="202"/>
        <end position="219"/>
    </location>
</feature>
<feature type="domain" description="Major facilitator superfamily (MFS) profile" evidence="6">
    <location>
        <begin position="29"/>
        <end position="353"/>
    </location>
</feature>
<evidence type="ECO:0000313" key="8">
    <source>
        <dbReference type="Proteomes" id="UP000887013"/>
    </source>
</evidence>
<evidence type="ECO:0000256" key="5">
    <source>
        <dbReference type="SAM" id="Phobius"/>
    </source>
</evidence>
<dbReference type="PANTHER" id="PTHR24064">
    <property type="entry name" value="SOLUTE CARRIER FAMILY 22 MEMBER"/>
    <property type="match status" value="1"/>
</dbReference>
<dbReference type="SUPFAM" id="SSF103473">
    <property type="entry name" value="MFS general substrate transporter"/>
    <property type="match status" value="1"/>
</dbReference>
<evidence type="ECO:0000256" key="4">
    <source>
        <dbReference type="ARBA" id="ARBA00023136"/>
    </source>
</evidence>
<feature type="transmembrane region" description="Helical" evidence="5">
    <location>
        <begin position="226"/>
        <end position="246"/>
    </location>
</feature>
<dbReference type="EMBL" id="BMAW01112801">
    <property type="protein sequence ID" value="GFT54494.1"/>
    <property type="molecule type" value="Genomic_DNA"/>
</dbReference>
<dbReference type="OrthoDB" id="2544694at2759"/>
<dbReference type="InterPro" id="IPR036259">
    <property type="entry name" value="MFS_trans_sf"/>
</dbReference>
<evidence type="ECO:0000256" key="1">
    <source>
        <dbReference type="ARBA" id="ARBA00004141"/>
    </source>
</evidence>
<evidence type="ECO:0000256" key="2">
    <source>
        <dbReference type="ARBA" id="ARBA00022692"/>
    </source>
</evidence>
<dbReference type="PROSITE" id="PS50850">
    <property type="entry name" value="MFS"/>
    <property type="match status" value="1"/>
</dbReference>
<dbReference type="GO" id="GO:0022857">
    <property type="term" value="F:transmembrane transporter activity"/>
    <property type="evidence" value="ECO:0007669"/>
    <property type="project" value="InterPro"/>
</dbReference>